<organism evidence="10">
    <name type="scientific">freshwater metagenome</name>
    <dbReference type="NCBI Taxonomy" id="449393"/>
    <lineage>
        <taxon>unclassified sequences</taxon>
        <taxon>metagenomes</taxon>
        <taxon>ecological metagenomes</taxon>
    </lineage>
</organism>
<name>A0A6J6LEK1_9ZZZZ</name>
<feature type="domain" description="ABC transporter" evidence="8">
    <location>
        <begin position="324"/>
        <end position="522"/>
    </location>
</feature>
<evidence type="ECO:0000256" key="1">
    <source>
        <dbReference type="ARBA" id="ARBA00004141"/>
    </source>
</evidence>
<feature type="transmembrane region" description="Helical" evidence="7">
    <location>
        <begin position="266"/>
        <end position="287"/>
    </location>
</feature>
<feature type="transmembrane region" description="Helical" evidence="7">
    <location>
        <begin position="239"/>
        <end position="260"/>
    </location>
</feature>
<proteinExistence type="predicted"/>
<dbReference type="Gene3D" id="1.20.1560.10">
    <property type="entry name" value="ABC transporter type 1, transmembrane domain"/>
    <property type="match status" value="1"/>
</dbReference>
<dbReference type="PROSITE" id="PS50929">
    <property type="entry name" value="ABC_TM1F"/>
    <property type="match status" value="1"/>
</dbReference>
<keyword evidence="5 7" id="KW-1133">Transmembrane helix</keyword>
<dbReference type="PROSITE" id="PS50893">
    <property type="entry name" value="ABC_TRANSPORTER_2"/>
    <property type="match status" value="1"/>
</dbReference>
<dbReference type="SMART" id="SM00382">
    <property type="entry name" value="AAA"/>
    <property type="match status" value="1"/>
</dbReference>
<dbReference type="PROSITE" id="PS00211">
    <property type="entry name" value="ABC_TRANSPORTER_1"/>
    <property type="match status" value="1"/>
</dbReference>
<evidence type="ECO:0000256" key="7">
    <source>
        <dbReference type="SAM" id="Phobius"/>
    </source>
</evidence>
<feature type="transmembrane region" description="Helical" evidence="7">
    <location>
        <begin position="48"/>
        <end position="68"/>
    </location>
</feature>
<feature type="transmembrane region" description="Helical" evidence="7">
    <location>
        <begin position="129"/>
        <end position="150"/>
    </location>
</feature>
<dbReference type="GO" id="GO:0015421">
    <property type="term" value="F:ABC-type oligopeptide transporter activity"/>
    <property type="evidence" value="ECO:0007669"/>
    <property type="project" value="TreeGrafter"/>
</dbReference>
<dbReference type="InterPro" id="IPR017871">
    <property type="entry name" value="ABC_transporter-like_CS"/>
</dbReference>
<dbReference type="SUPFAM" id="SSF90123">
    <property type="entry name" value="ABC transporter transmembrane region"/>
    <property type="match status" value="1"/>
</dbReference>
<dbReference type="InterPro" id="IPR003439">
    <property type="entry name" value="ABC_transporter-like_ATP-bd"/>
</dbReference>
<dbReference type="Gene3D" id="3.40.50.300">
    <property type="entry name" value="P-loop containing nucleotide triphosphate hydrolases"/>
    <property type="match status" value="1"/>
</dbReference>
<protein>
    <submittedName>
        <fullName evidence="10">Unannotated protein</fullName>
    </submittedName>
</protein>
<dbReference type="EMBL" id="CAEZWN010000095">
    <property type="protein sequence ID" value="CAB4660086.1"/>
    <property type="molecule type" value="Genomic_DNA"/>
</dbReference>
<evidence type="ECO:0000256" key="2">
    <source>
        <dbReference type="ARBA" id="ARBA00022692"/>
    </source>
</evidence>
<reference evidence="10" key="1">
    <citation type="submission" date="2020-05" db="EMBL/GenBank/DDBJ databases">
        <authorList>
            <person name="Chiriac C."/>
            <person name="Salcher M."/>
            <person name="Ghai R."/>
            <person name="Kavagutti S V."/>
        </authorList>
    </citation>
    <scope>NUCLEOTIDE SEQUENCE</scope>
</reference>
<dbReference type="GO" id="GO:0005524">
    <property type="term" value="F:ATP binding"/>
    <property type="evidence" value="ECO:0007669"/>
    <property type="project" value="UniProtKB-KW"/>
</dbReference>
<dbReference type="GO" id="GO:0045454">
    <property type="term" value="P:cell redox homeostasis"/>
    <property type="evidence" value="ECO:0007669"/>
    <property type="project" value="InterPro"/>
</dbReference>
<evidence type="ECO:0000259" key="8">
    <source>
        <dbReference type="PROSITE" id="PS50893"/>
    </source>
</evidence>
<dbReference type="NCBIfam" id="TIGR02868">
    <property type="entry name" value="CydC"/>
    <property type="match status" value="1"/>
</dbReference>
<dbReference type="InterPro" id="IPR011527">
    <property type="entry name" value="ABC1_TM_dom"/>
</dbReference>
<dbReference type="Pfam" id="PF00005">
    <property type="entry name" value="ABC_tran"/>
    <property type="match status" value="1"/>
</dbReference>
<dbReference type="GO" id="GO:0016887">
    <property type="term" value="F:ATP hydrolysis activity"/>
    <property type="evidence" value="ECO:0007669"/>
    <property type="project" value="InterPro"/>
</dbReference>
<evidence type="ECO:0000256" key="5">
    <source>
        <dbReference type="ARBA" id="ARBA00022989"/>
    </source>
</evidence>
<dbReference type="GO" id="GO:0016020">
    <property type="term" value="C:membrane"/>
    <property type="evidence" value="ECO:0007669"/>
    <property type="project" value="UniProtKB-SubCell"/>
</dbReference>
<dbReference type="InterPro" id="IPR003593">
    <property type="entry name" value="AAA+_ATPase"/>
</dbReference>
<dbReference type="SUPFAM" id="SSF52540">
    <property type="entry name" value="P-loop containing nucleoside triphosphate hydrolases"/>
    <property type="match status" value="1"/>
</dbReference>
<gene>
    <name evidence="10" type="ORF">UFOPK2252_00880</name>
</gene>
<keyword evidence="3" id="KW-0547">Nucleotide-binding</keyword>
<accession>A0A6J6LEK1</accession>
<dbReference type="InterPro" id="IPR014223">
    <property type="entry name" value="ABC_CydC/D"/>
</dbReference>
<keyword evidence="2 7" id="KW-0812">Transmembrane</keyword>
<evidence type="ECO:0000256" key="4">
    <source>
        <dbReference type="ARBA" id="ARBA00022840"/>
    </source>
</evidence>
<evidence type="ECO:0000256" key="3">
    <source>
        <dbReference type="ARBA" id="ARBA00022741"/>
    </source>
</evidence>
<sequence>MMIWRLIKPFRRRLIYAGLLSSVSLMMAVGLLGVSAWLISMASTKPPILVLQVAIVAVRFFGLGRGVFKYFSRILEHDAALRIQNLLRVSIYQKLERYLPAHFAKLKRGSMLRQVVNETEEIQDLWLRLFLPWASSIIAGVAGISIIMWLSPQAALFIFILFVLAIVLITFISAFSSARVNYRPVADAIFNQVMQSCDAAKEAQVFGFDSNLKSEINNAQLQLDAIDKKESKTAGIGSALLFIFTGAAVITGFLQAATAYADGNLAGINVAVVTLLPLVIFDNLNVISTAFAKLRPIMQAVDNLDSLLSKSEGEEKQSNLLAGISNFDLAFSSVKPVLAEISFAPITGVAKPNQPLIVMGKSGSGKSSLLYSTVGFLPYEGSITVGGIELSNISNSEREKYISMLLQDDYLFNSSIRENLKIGKTDATDQELMQVLSVVELTELITSLPDGLDTHIGAYGYNFSGGEKQRMKLARVLLRDTPIYLLDEPFEYLDKELFSRISERIKLRLSDKTLVVVSHLPI</sequence>
<evidence type="ECO:0000313" key="10">
    <source>
        <dbReference type="EMBL" id="CAB4660086.1"/>
    </source>
</evidence>
<feature type="transmembrane region" description="Helical" evidence="7">
    <location>
        <begin position="14"/>
        <end position="42"/>
    </location>
</feature>
<keyword evidence="4" id="KW-0067">ATP-binding</keyword>
<dbReference type="PANTHER" id="PTHR43394">
    <property type="entry name" value="ATP-DEPENDENT PERMEASE MDL1, MITOCHONDRIAL"/>
    <property type="match status" value="1"/>
</dbReference>
<evidence type="ECO:0000256" key="6">
    <source>
        <dbReference type="ARBA" id="ARBA00023136"/>
    </source>
</evidence>
<dbReference type="Pfam" id="PF00664">
    <property type="entry name" value="ABC_membrane"/>
    <property type="match status" value="1"/>
</dbReference>
<dbReference type="PANTHER" id="PTHR43394:SF1">
    <property type="entry name" value="ATP-BINDING CASSETTE SUB-FAMILY B MEMBER 10, MITOCHONDRIAL"/>
    <property type="match status" value="1"/>
</dbReference>
<dbReference type="InterPro" id="IPR036640">
    <property type="entry name" value="ABC1_TM_sf"/>
</dbReference>
<dbReference type="InterPro" id="IPR039421">
    <property type="entry name" value="Type_1_exporter"/>
</dbReference>
<dbReference type="InterPro" id="IPR027417">
    <property type="entry name" value="P-loop_NTPase"/>
</dbReference>
<dbReference type="AlphaFoldDB" id="A0A6J6LEK1"/>
<dbReference type="GO" id="GO:0034775">
    <property type="term" value="P:glutathione transmembrane transport"/>
    <property type="evidence" value="ECO:0007669"/>
    <property type="project" value="InterPro"/>
</dbReference>
<feature type="domain" description="ABC transmembrane type-1" evidence="9">
    <location>
        <begin position="17"/>
        <end position="294"/>
    </location>
</feature>
<feature type="transmembrane region" description="Helical" evidence="7">
    <location>
        <begin position="156"/>
        <end position="175"/>
    </location>
</feature>
<comment type="subcellular location">
    <subcellularLocation>
        <location evidence="1">Membrane</location>
        <topology evidence="1">Multi-pass membrane protein</topology>
    </subcellularLocation>
</comment>
<evidence type="ECO:0000259" key="9">
    <source>
        <dbReference type="PROSITE" id="PS50929"/>
    </source>
</evidence>
<keyword evidence="6 7" id="KW-0472">Membrane</keyword>